<evidence type="ECO:0000313" key="9">
    <source>
        <dbReference type="EMBL" id="KAJ6805508.1"/>
    </source>
</evidence>
<dbReference type="InterPro" id="IPR009057">
    <property type="entry name" value="Homeodomain-like_sf"/>
</dbReference>
<comment type="caution">
    <text evidence="9">The sequence shown here is derived from an EMBL/GenBank/DDBJ whole genome shotgun (WGS) entry which is preliminary data.</text>
</comment>
<dbReference type="Proteomes" id="UP001140949">
    <property type="component" value="Unassembled WGS sequence"/>
</dbReference>
<dbReference type="PANTHER" id="PTHR31003:SF3">
    <property type="entry name" value="HOMEODOMAIN-LIKE SUPERFAMILY PROTEIN-RELATED"/>
    <property type="match status" value="1"/>
</dbReference>
<feature type="compositionally biased region" description="Basic and acidic residues" evidence="7">
    <location>
        <begin position="124"/>
        <end position="135"/>
    </location>
</feature>
<dbReference type="PANTHER" id="PTHR31003">
    <property type="entry name" value="MYB FAMILY TRANSCRIPTION FACTOR"/>
    <property type="match status" value="1"/>
</dbReference>
<dbReference type="Pfam" id="PF00249">
    <property type="entry name" value="Myb_DNA-binding"/>
    <property type="match status" value="1"/>
</dbReference>
<organism evidence="9 10">
    <name type="scientific">Iris pallida</name>
    <name type="common">Sweet iris</name>
    <dbReference type="NCBI Taxonomy" id="29817"/>
    <lineage>
        <taxon>Eukaryota</taxon>
        <taxon>Viridiplantae</taxon>
        <taxon>Streptophyta</taxon>
        <taxon>Embryophyta</taxon>
        <taxon>Tracheophyta</taxon>
        <taxon>Spermatophyta</taxon>
        <taxon>Magnoliopsida</taxon>
        <taxon>Liliopsida</taxon>
        <taxon>Asparagales</taxon>
        <taxon>Iridaceae</taxon>
        <taxon>Iridoideae</taxon>
        <taxon>Irideae</taxon>
        <taxon>Iris</taxon>
    </lineage>
</organism>
<dbReference type="InterPro" id="IPR058673">
    <property type="entry name" value="HHO5-like_N"/>
</dbReference>
<evidence type="ECO:0000256" key="5">
    <source>
        <dbReference type="ARBA" id="ARBA00023242"/>
    </source>
</evidence>
<dbReference type="EMBL" id="JANAVB010035418">
    <property type="protein sequence ID" value="KAJ6805508.1"/>
    <property type="molecule type" value="Genomic_DNA"/>
</dbReference>
<dbReference type="InterPro" id="IPR017930">
    <property type="entry name" value="Myb_dom"/>
</dbReference>
<keyword evidence="4" id="KW-0804">Transcription</keyword>
<feature type="compositionally biased region" description="Low complexity" evidence="7">
    <location>
        <begin position="291"/>
        <end position="307"/>
    </location>
</feature>
<dbReference type="GO" id="GO:0005634">
    <property type="term" value="C:nucleus"/>
    <property type="evidence" value="ECO:0007669"/>
    <property type="project" value="UniProtKB-SubCell"/>
</dbReference>
<dbReference type="Pfam" id="PF26575">
    <property type="entry name" value="HHO5_N"/>
    <property type="match status" value="1"/>
</dbReference>
<evidence type="ECO:0000256" key="6">
    <source>
        <dbReference type="SAM" id="Coils"/>
    </source>
</evidence>
<protein>
    <submittedName>
        <fullName evidence="9">Myb family transcription factor EFM-like</fullName>
    </submittedName>
</protein>
<name>A0AAX6ENH5_IRIPA</name>
<feature type="coiled-coil region" evidence="6">
    <location>
        <begin position="25"/>
        <end position="105"/>
    </location>
</feature>
<dbReference type="PROSITE" id="PS51294">
    <property type="entry name" value="HTH_MYB"/>
    <property type="match status" value="1"/>
</dbReference>
<feature type="region of interest" description="Disordered" evidence="7">
    <location>
        <begin position="124"/>
        <end position="149"/>
    </location>
</feature>
<dbReference type="InterPro" id="IPR044787">
    <property type="entry name" value="HHO5-like"/>
</dbReference>
<reference evidence="9" key="1">
    <citation type="journal article" date="2023" name="GigaByte">
        <title>Genome assembly of the bearded iris, Iris pallida Lam.</title>
        <authorList>
            <person name="Bruccoleri R.E."/>
            <person name="Oakeley E.J."/>
            <person name="Faust A.M.E."/>
            <person name="Altorfer M."/>
            <person name="Dessus-Babus S."/>
            <person name="Burckhardt D."/>
            <person name="Oertli M."/>
            <person name="Naumann U."/>
            <person name="Petersen F."/>
            <person name="Wong J."/>
        </authorList>
    </citation>
    <scope>NUCLEOTIDE SEQUENCE</scope>
    <source>
        <strain evidence="9">GSM-AAB239-AS_SAM_17_03QT</strain>
    </source>
</reference>
<keyword evidence="2" id="KW-0805">Transcription regulation</keyword>
<reference evidence="9" key="2">
    <citation type="submission" date="2023-04" db="EMBL/GenBank/DDBJ databases">
        <authorList>
            <person name="Bruccoleri R.E."/>
            <person name="Oakeley E.J."/>
            <person name="Faust A.-M."/>
            <person name="Dessus-Babus S."/>
            <person name="Altorfer M."/>
            <person name="Burckhardt D."/>
            <person name="Oertli M."/>
            <person name="Naumann U."/>
            <person name="Petersen F."/>
            <person name="Wong J."/>
        </authorList>
    </citation>
    <scope>NUCLEOTIDE SEQUENCE</scope>
    <source>
        <strain evidence="9">GSM-AAB239-AS_SAM_17_03QT</strain>
        <tissue evidence="9">Leaf</tissue>
    </source>
</reference>
<keyword evidence="3" id="KW-0238">DNA-binding</keyword>
<evidence type="ECO:0000256" key="4">
    <source>
        <dbReference type="ARBA" id="ARBA00023163"/>
    </source>
</evidence>
<proteinExistence type="predicted"/>
<keyword evidence="10" id="KW-1185">Reference proteome</keyword>
<dbReference type="NCBIfam" id="TIGR01557">
    <property type="entry name" value="myb_SHAQKYF"/>
    <property type="match status" value="1"/>
</dbReference>
<evidence type="ECO:0000313" key="10">
    <source>
        <dbReference type="Proteomes" id="UP001140949"/>
    </source>
</evidence>
<comment type="subcellular location">
    <subcellularLocation>
        <location evidence="1">Nucleus</location>
    </subcellularLocation>
</comment>
<dbReference type="AlphaFoldDB" id="A0AAX6ENH5"/>
<evidence type="ECO:0000256" key="1">
    <source>
        <dbReference type="ARBA" id="ARBA00004123"/>
    </source>
</evidence>
<feature type="domain" description="HTH myb-type" evidence="8">
    <location>
        <begin position="205"/>
        <end position="264"/>
    </location>
</feature>
<evidence type="ECO:0000256" key="3">
    <source>
        <dbReference type="ARBA" id="ARBA00023125"/>
    </source>
</evidence>
<keyword evidence="5" id="KW-0539">Nucleus</keyword>
<feature type="region of interest" description="Disordered" evidence="7">
    <location>
        <begin position="285"/>
        <end position="330"/>
    </location>
</feature>
<dbReference type="GO" id="GO:0003700">
    <property type="term" value="F:DNA-binding transcription factor activity"/>
    <property type="evidence" value="ECO:0007669"/>
    <property type="project" value="InterPro"/>
</dbReference>
<evidence type="ECO:0000256" key="7">
    <source>
        <dbReference type="SAM" id="MobiDB-lite"/>
    </source>
</evidence>
<evidence type="ECO:0000256" key="2">
    <source>
        <dbReference type="ARBA" id="ARBA00023015"/>
    </source>
</evidence>
<keyword evidence="6" id="KW-0175">Coiled coil</keyword>
<sequence length="330" mass="36820">MAPVLGLDLKLFTAARIIGNLSKDSDQQTCRISRLQQLIGSLEEEQRKIEVFKRELPLCMYLLDDVILASKEKVEQWKKENMEQLTTMEVKVDEEEKKIEMKLEKDSKEKMNWMSTAQLWTNNHDDSKIDNKSGAESKGMLENPETKKKTAAGGTFVRKDDGRSLYLSLVPVAVGDDARWPGPEPTASCHVGLRSSSLQQQQAPQRKARRCWSPDLHRRFLAALRQLGGAQVATPKQIRELMKVDGLTNDEVKSHLQKYRIHTRGMPTRGAGSHGVMVAMGGLWAEPESHSSSGGSPQGPLQLSGSSRTISVTAGESCEDDSRSEGYNWK</sequence>
<dbReference type="GO" id="GO:0003677">
    <property type="term" value="F:DNA binding"/>
    <property type="evidence" value="ECO:0007669"/>
    <property type="project" value="UniProtKB-KW"/>
</dbReference>
<accession>A0AAX6ENH5</accession>
<dbReference type="InterPro" id="IPR001005">
    <property type="entry name" value="SANT/Myb"/>
</dbReference>
<gene>
    <name evidence="9" type="ORF">M6B38_180835</name>
</gene>
<dbReference type="FunFam" id="1.10.10.60:FF:000002">
    <property type="entry name" value="Myb family transcription factor"/>
    <property type="match status" value="1"/>
</dbReference>
<evidence type="ECO:0000259" key="8">
    <source>
        <dbReference type="PROSITE" id="PS51294"/>
    </source>
</evidence>
<dbReference type="InterPro" id="IPR006447">
    <property type="entry name" value="Myb_dom_plants"/>
</dbReference>
<dbReference type="Gene3D" id="1.10.10.60">
    <property type="entry name" value="Homeodomain-like"/>
    <property type="match status" value="1"/>
</dbReference>
<dbReference type="SUPFAM" id="SSF46689">
    <property type="entry name" value="Homeodomain-like"/>
    <property type="match status" value="1"/>
</dbReference>